<dbReference type="EMBL" id="QQZK01000088">
    <property type="protein sequence ID" value="KAF5097624.1"/>
    <property type="molecule type" value="Genomic_DNA"/>
</dbReference>
<dbReference type="Proteomes" id="UP000750522">
    <property type="component" value="Unassembled WGS sequence"/>
</dbReference>
<accession>A0A9P5G3E9</accession>
<evidence type="ECO:0000313" key="3">
    <source>
        <dbReference type="Proteomes" id="UP000750522"/>
    </source>
</evidence>
<dbReference type="Gene3D" id="3.30.420.40">
    <property type="match status" value="2"/>
</dbReference>
<organism evidence="2 3">
    <name type="scientific">Geotrichum candidum</name>
    <name type="common">Oospora lactis</name>
    <name type="synonym">Dipodascus geotrichum</name>
    <dbReference type="NCBI Taxonomy" id="1173061"/>
    <lineage>
        <taxon>Eukaryota</taxon>
        <taxon>Fungi</taxon>
        <taxon>Dikarya</taxon>
        <taxon>Ascomycota</taxon>
        <taxon>Saccharomycotina</taxon>
        <taxon>Dipodascomycetes</taxon>
        <taxon>Dipodascales</taxon>
        <taxon>Dipodascaceae</taxon>
        <taxon>Geotrichum</taxon>
    </lineage>
</organism>
<dbReference type="InterPro" id="IPR004001">
    <property type="entry name" value="Actin_CS"/>
</dbReference>
<dbReference type="PANTHER" id="PTHR11937">
    <property type="entry name" value="ACTIN"/>
    <property type="match status" value="1"/>
</dbReference>
<dbReference type="SMART" id="SM00268">
    <property type="entry name" value="ACTIN"/>
    <property type="match status" value="1"/>
</dbReference>
<reference evidence="2" key="1">
    <citation type="journal article" date="2020" name="Front. Microbiol.">
        <title>Phenotypic and Genetic Characterization of the Cheese Ripening Yeast Geotrichum candidum.</title>
        <authorList>
            <person name="Perkins V."/>
            <person name="Vignola S."/>
            <person name="Lessard M.H."/>
            <person name="Plante P.L."/>
            <person name="Corbeil J."/>
            <person name="Dugat-Bony E."/>
            <person name="Frenette M."/>
            <person name="Labrie S."/>
        </authorList>
    </citation>
    <scope>NUCLEOTIDE SEQUENCE</scope>
    <source>
        <strain evidence="2">LMA-70</strain>
    </source>
</reference>
<comment type="similarity">
    <text evidence="1">Belongs to the actin family.</text>
</comment>
<reference evidence="2" key="2">
    <citation type="submission" date="2020-01" db="EMBL/GenBank/DDBJ databases">
        <authorList>
            <person name="Perkins V."/>
            <person name="Lessard M.-H."/>
            <person name="Dugat-Bony E."/>
            <person name="Frenette M."/>
            <person name="Labrie S."/>
        </authorList>
    </citation>
    <scope>NUCLEOTIDE SEQUENCE</scope>
    <source>
        <strain evidence="2">LMA-70</strain>
    </source>
</reference>
<evidence type="ECO:0000256" key="1">
    <source>
        <dbReference type="RuleBase" id="RU000487"/>
    </source>
</evidence>
<name>A0A9P5G3E9_GEOCN</name>
<sequence>MTMPDVSVSNSHVAPHADEITSIVIENGSSWTRVGYSGEGSPRHIFPTRYGKDRDNKYYFGNEDVNEYHAGKEIYSPLSDGIVQDWDGIKNLWNYVYKEQLDIDPSEVPLAVVEQTWNPSSNKVKAAEVAFEDLQVPLFSLIKSPLCAAYNSELPSALVIDIGSSVASVTPVIDGNILVKNAVHTKFAGDFITFHIMSSFRARNIPVTPSFLVKKKVSLESNTPADPENLYKYPDVTESFNAFQTERVIEEFKETTSHVSETPFNPVSSVIGRITRPFEFPDGFNFAFGPERLATVEPLFKPNDYPLPGIALPEGSSGVVDLVNLALANIPAELQEFLLNNIVLTGGTSLLQGFTARLTNELVALYPQSKVRVLTSSSHSTHKNTNWTGASILASMGNYDQLWVSKQEYEEFGAEVVKKRFK</sequence>
<dbReference type="Gene3D" id="3.90.640.10">
    <property type="entry name" value="Actin, Chain A, domain 4"/>
    <property type="match status" value="1"/>
</dbReference>
<dbReference type="PROSITE" id="PS00432">
    <property type="entry name" value="ACTINS_2"/>
    <property type="match status" value="1"/>
</dbReference>
<dbReference type="SUPFAM" id="SSF53067">
    <property type="entry name" value="Actin-like ATPase domain"/>
    <property type="match status" value="2"/>
</dbReference>
<dbReference type="InterPro" id="IPR004000">
    <property type="entry name" value="Actin"/>
</dbReference>
<proteinExistence type="inferred from homology"/>
<evidence type="ECO:0000313" key="2">
    <source>
        <dbReference type="EMBL" id="KAF5097624.1"/>
    </source>
</evidence>
<dbReference type="InterPro" id="IPR043129">
    <property type="entry name" value="ATPase_NBD"/>
</dbReference>
<evidence type="ECO:0008006" key="4">
    <source>
        <dbReference type="Google" id="ProtNLM"/>
    </source>
</evidence>
<dbReference type="FunFam" id="3.30.420.40:FF:000502">
    <property type="entry name" value="Actin-Related Proteins"/>
    <property type="match status" value="1"/>
</dbReference>
<gene>
    <name evidence="2" type="ORF">DV451_003761</name>
</gene>
<dbReference type="FunFam" id="3.30.420.40:FF:000058">
    <property type="entry name" value="Putative actin-related protein 5"/>
    <property type="match status" value="1"/>
</dbReference>
<dbReference type="Pfam" id="PF00022">
    <property type="entry name" value="Actin"/>
    <property type="match status" value="1"/>
</dbReference>
<dbReference type="AlphaFoldDB" id="A0A9P5G3E9"/>
<protein>
    <recommendedName>
        <fullName evidence="4">Actin-related protein 4</fullName>
    </recommendedName>
</protein>
<comment type="caution">
    <text evidence="2">The sequence shown here is derived from an EMBL/GenBank/DDBJ whole genome shotgun (WGS) entry which is preliminary data.</text>
</comment>